<dbReference type="Proteomes" id="UP001295444">
    <property type="component" value="Chromosome 03"/>
</dbReference>
<feature type="region of interest" description="Disordered" evidence="1">
    <location>
        <begin position="61"/>
        <end position="98"/>
    </location>
</feature>
<gene>
    <name evidence="2" type="ORF">PECUL_23A036993</name>
</gene>
<protein>
    <submittedName>
        <fullName evidence="2">Uncharacterized protein</fullName>
    </submittedName>
</protein>
<proteinExistence type="predicted"/>
<dbReference type="AlphaFoldDB" id="A0AAD1VXI5"/>
<organism evidence="2 3">
    <name type="scientific">Pelobates cultripes</name>
    <name type="common">Western spadefoot toad</name>
    <dbReference type="NCBI Taxonomy" id="61616"/>
    <lineage>
        <taxon>Eukaryota</taxon>
        <taxon>Metazoa</taxon>
        <taxon>Chordata</taxon>
        <taxon>Craniata</taxon>
        <taxon>Vertebrata</taxon>
        <taxon>Euteleostomi</taxon>
        <taxon>Amphibia</taxon>
        <taxon>Batrachia</taxon>
        <taxon>Anura</taxon>
        <taxon>Pelobatoidea</taxon>
        <taxon>Pelobatidae</taxon>
        <taxon>Pelobates</taxon>
    </lineage>
</organism>
<feature type="region of interest" description="Disordered" evidence="1">
    <location>
        <begin position="1"/>
        <end position="37"/>
    </location>
</feature>
<keyword evidence="3" id="KW-1185">Reference proteome</keyword>
<dbReference type="EMBL" id="OW240914">
    <property type="protein sequence ID" value="CAH2273763.1"/>
    <property type="molecule type" value="Genomic_DNA"/>
</dbReference>
<sequence length="165" mass="18140">MRAGESAAEPQGSKPSGSTAPKMAEAACSLSPGGKKSDIELRLDQTFHAFWARLEARLHPIAPESKPEASPQSPPSKADRKTAHLPQTPIRIGRQNRQEPAMKVVIKGFSEGKKHLKTTPTTPNPETRVCLQVAWLAQAADHQYRTVLCPYKEWVNRDHGSESNL</sequence>
<evidence type="ECO:0000313" key="3">
    <source>
        <dbReference type="Proteomes" id="UP001295444"/>
    </source>
</evidence>
<evidence type="ECO:0000256" key="1">
    <source>
        <dbReference type="SAM" id="MobiDB-lite"/>
    </source>
</evidence>
<accession>A0AAD1VXI5</accession>
<name>A0AAD1VXI5_PELCU</name>
<evidence type="ECO:0000313" key="2">
    <source>
        <dbReference type="EMBL" id="CAH2273763.1"/>
    </source>
</evidence>
<reference evidence="2" key="1">
    <citation type="submission" date="2022-03" db="EMBL/GenBank/DDBJ databases">
        <authorList>
            <person name="Alioto T."/>
            <person name="Alioto T."/>
            <person name="Gomez Garrido J."/>
        </authorList>
    </citation>
    <scope>NUCLEOTIDE SEQUENCE</scope>
</reference>